<dbReference type="Gene3D" id="3.30.390.10">
    <property type="entry name" value="Enolase-like, N-terminal domain"/>
    <property type="match status" value="1"/>
</dbReference>
<dbReference type="InterPro" id="IPR046945">
    <property type="entry name" value="RHMD-like"/>
</dbReference>
<feature type="domain" description="Mandelate racemase/muconate lactonizing enzyme C-terminal" evidence="4">
    <location>
        <begin position="159"/>
        <end position="253"/>
    </location>
</feature>
<dbReference type="Pfam" id="PF13378">
    <property type="entry name" value="MR_MLE_C"/>
    <property type="match status" value="1"/>
</dbReference>
<keyword evidence="2" id="KW-0479">Metal-binding</keyword>
<dbReference type="AlphaFoldDB" id="A0A2Z3JC83"/>
<evidence type="ECO:0000256" key="3">
    <source>
        <dbReference type="ARBA" id="ARBA00022842"/>
    </source>
</evidence>
<dbReference type="SMART" id="SM00922">
    <property type="entry name" value="MR_MLE"/>
    <property type="match status" value="1"/>
</dbReference>
<gene>
    <name evidence="5" type="ORF">DKM44_05570</name>
</gene>
<dbReference type="PANTHER" id="PTHR13794">
    <property type="entry name" value="ENOLASE SUPERFAMILY, MANDELATE RACEMASE"/>
    <property type="match status" value="1"/>
</dbReference>
<organism evidence="5 6">
    <name type="scientific">Deinococcus irradiatisoli</name>
    <dbReference type="NCBI Taxonomy" id="2202254"/>
    <lineage>
        <taxon>Bacteria</taxon>
        <taxon>Thermotogati</taxon>
        <taxon>Deinococcota</taxon>
        <taxon>Deinococci</taxon>
        <taxon>Deinococcales</taxon>
        <taxon>Deinococcaceae</taxon>
        <taxon>Deinococcus</taxon>
    </lineage>
</organism>
<dbReference type="PROSITE" id="PS00908">
    <property type="entry name" value="MR_MLE_1"/>
    <property type="match status" value="1"/>
</dbReference>
<dbReference type="InterPro" id="IPR029017">
    <property type="entry name" value="Enolase-like_N"/>
</dbReference>
<dbReference type="EMBL" id="CP029494">
    <property type="protein sequence ID" value="AWN22763.1"/>
    <property type="molecule type" value="Genomic_DNA"/>
</dbReference>
<dbReference type="OrthoDB" id="9775391at2"/>
<dbReference type="InterPro" id="IPR013342">
    <property type="entry name" value="Mandelate_racemase_C"/>
</dbReference>
<dbReference type="GO" id="GO:0009063">
    <property type="term" value="P:amino acid catabolic process"/>
    <property type="evidence" value="ECO:0007669"/>
    <property type="project" value="InterPro"/>
</dbReference>
<dbReference type="Proteomes" id="UP000245368">
    <property type="component" value="Chromosome"/>
</dbReference>
<evidence type="ECO:0000256" key="1">
    <source>
        <dbReference type="ARBA" id="ARBA00001946"/>
    </source>
</evidence>
<dbReference type="InterPro" id="IPR029065">
    <property type="entry name" value="Enolase_C-like"/>
</dbReference>
<dbReference type="KEGG" id="dez:DKM44_05570"/>
<dbReference type="InterPro" id="IPR036849">
    <property type="entry name" value="Enolase-like_C_sf"/>
</dbReference>
<dbReference type="Gene3D" id="3.20.20.120">
    <property type="entry name" value="Enolase-like C-terminal domain"/>
    <property type="match status" value="1"/>
</dbReference>
<dbReference type="GO" id="GO:0000287">
    <property type="term" value="F:magnesium ion binding"/>
    <property type="evidence" value="ECO:0007669"/>
    <property type="project" value="TreeGrafter"/>
</dbReference>
<evidence type="ECO:0000313" key="6">
    <source>
        <dbReference type="Proteomes" id="UP000245368"/>
    </source>
</evidence>
<dbReference type="SFLD" id="SFLDS00001">
    <property type="entry name" value="Enolase"/>
    <property type="match status" value="1"/>
</dbReference>
<evidence type="ECO:0000313" key="5">
    <source>
        <dbReference type="EMBL" id="AWN22763.1"/>
    </source>
</evidence>
<dbReference type="RefSeq" id="WP_109826046.1">
    <property type="nucleotide sequence ID" value="NZ_CP029494.1"/>
</dbReference>
<keyword evidence="6" id="KW-1185">Reference proteome</keyword>
<keyword evidence="3" id="KW-0460">Magnesium</keyword>
<dbReference type="InterPro" id="IPR013341">
    <property type="entry name" value="Mandelate_racemase_N_dom"/>
</dbReference>
<name>A0A2Z3JC83_9DEIO</name>
<evidence type="ECO:0000256" key="2">
    <source>
        <dbReference type="ARBA" id="ARBA00022723"/>
    </source>
</evidence>
<comment type="cofactor">
    <cofactor evidence="1">
        <name>Mg(2+)</name>
        <dbReference type="ChEBI" id="CHEBI:18420"/>
    </cofactor>
</comment>
<proteinExistence type="predicted"/>
<dbReference type="SUPFAM" id="SSF54826">
    <property type="entry name" value="Enolase N-terminal domain-like"/>
    <property type="match status" value="1"/>
</dbReference>
<dbReference type="Pfam" id="PF02746">
    <property type="entry name" value="MR_MLE_N"/>
    <property type="match status" value="1"/>
</dbReference>
<dbReference type="SFLD" id="SFLDG00179">
    <property type="entry name" value="mandelate_racemase"/>
    <property type="match status" value="1"/>
</dbReference>
<dbReference type="GO" id="GO:0016052">
    <property type="term" value="P:carbohydrate catabolic process"/>
    <property type="evidence" value="ECO:0007669"/>
    <property type="project" value="TreeGrafter"/>
</dbReference>
<dbReference type="SUPFAM" id="SSF51604">
    <property type="entry name" value="Enolase C-terminal domain-like"/>
    <property type="match status" value="1"/>
</dbReference>
<dbReference type="GO" id="GO:0016836">
    <property type="term" value="F:hydro-lyase activity"/>
    <property type="evidence" value="ECO:0007669"/>
    <property type="project" value="TreeGrafter"/>
</dbReference>
<evidence type="ECO:0000259" key="4">
    <source>
        <dbReference type="SMART" id="SM00922"/>
    </source>
</evidence>
<protein>
    <submittedName>
        <fullName evidence="5">Mandelate racemase</fullName>
    </submittedName>
</protein>
<dbReference type="InterPro" id="IPR018110">
    <property type="entry name" value="Mandel_Rmase/mucon_lact_enz_CS"/>
</dbReference>
<accession>A0A2Z3JC83</accession>
<sequence>MNSHPASPGHPRTGQPITALHLQTYRVPTHSFGQDQPESDGTACWDSTAVLVAEITAGEHTGLGYAYADPAAAQIARHTLWPLLEGEAVLDTTQHFWAMAGAVRNLGWPGVAAGAISALDVALHDLKARMLNVPLFRLLGGARKQVMAYGSGGFTSQSVEQLQQQLGGWAGQGFRAVKMKIGRHPENDLGRVRAARAAIGDDVALFVDANGAYSRKQALGLAEQFADLNVRWFEEPVLSDDLAGLRLLRDRAPGFVQIAAGEYGYTPAYFHAMLAAQAVDTLQADATRCGGVTGFLLAAAQAQGANVPLSAHTAPALHASLGAALPNVVNAEYFHDHVRIEALFFEGVPTLDAGFLCPSERPGHGLSFKVQDARPYRVSEWRSK</sequence>
<reference evidence="5 6" key="1">
    <citation type="submission" date="2018-05" db="EMBL/GenBank/DDBJ databases">
        <title>Complete Genome Sequence of Deinococcus sp. strain 17bor-2.</title>
        <authorList>
            <person name="Srinivasan S."/>
        </authorList>
    </citation>
    <scope>NUCLEOTIDE SEQUENCE [LARGE SCALE GENOMIC DNA]</scope>
    <source>
        <strain evidence="5 6">17bor-2</strain>
    </source>
</reference>
<dbReference type="PANTHER" id="PTHR13794:SF58">
    <property type="entry name" value="MITOCHONDRIAL ENOLASE SUPERFAMILY MEMBER 1"/>
    <property type="match status" value="1"/>
</dbReference>